<dbReference type="Proteomes" id="UP000560658">
    <property type="component" value="Unassembled WGS sequence"/>
</dbReference>
<gene>
    <name evidence="1" type="ORF">GGR06_000171</name>
</gene>
<sequence length="104" mass="11428">MEFGEVFGLHIIEIEHHEVVVPNQAVGQPLFAIGGGNGVIGQVAFQSVGFQAITNHQSLPDFIYRLAVEAAVNQFYKMFHTNLGNHFGVAFVAGHFQFFRAVVV</sequence>
<protein>
    <submittedName>
        <fullName evidence="1">Uncharacterized protein</fullName>
    </submittedName>
</protein>
<organism evidence="1 2">
    <name type="scientific">Bacteroides reticulotermitis</name>
    <dbReference type="NCBI Taxonomy" id="1133319"/>
    <lineage>
        <taxon>Bacteria</taxon>
        <taxon>Pseudomonadati</taxon>
        <taxon>Bacteroidota</taxon>
        <taxon>Bacteroidia</taxon>
        <taxon>Bacteroidales</taxon>
        <taxon>Bacteroidaceae</taxon>
        <taxon>Bacteroides</taxon>
    </lineage>
</organism>
<evidence type="ECO:0000313" key="1">
    <source>
        <dbReference type="EMBL" id="MBB4042412.1"/>
    </source>
</evidence>
<keyword evidence="2" id="KW-1185">Reference proteome</keyword>
<proteinExistence type="predicted"/>
<comment type="caution">
    <text evidence="1">The sequence shown here is derived from an EMBL/GenBank/DDBJ whole genome shotgun (WGS) entry which is preliminary data.</text>
</comment>
<accession>A0A840D1N6</accession>
<dbReference type="AlphaFoldDB" id="A0A840D1N6"/>
<dbReference type="EMBL" id="JACIER010000001">
    <property type="protein sequence ID" value="MBB4042412.1"/>
    <property type="molecule type" value="Genomic_DNA"/>
</dbReference>
<evidence type="ECO:0000313" key="2">
    <source>
        <dbReference type="Proteomes" id="UP000560658"/>
    </source>
</evidence>
<dbReference type="RefSeq" id="WP_317168519.1">
    <property type="nucleotide sequence ID" value="NZ_JACIER010000001.1"/>
</dbReference>
<name>A0A840D1N6_9BACE</name>
<reference evidence="1" key="1">
    <citation type="submission" date="2020-08" db="EMBL/GenBank/DDBJ databases">
        <title>Genomic Encyclopedia of Type Strains, Phase IV (KMG-IV): sequencing the most valuable type-strain genomes for metagenomic binning, comparative biology and taxonomic classification.</title>
        <authorList>
            <person name="Goeker M."/>
        </authorList>
    </citation>
    <scope>NUCLEOTIDE SEQUENCE [LARGE SCALE GENOMIC DNA]</scope>
    <source>
        <strain evidence="1">DSM 105720</strain>
    </source>
</reference>